<dbReference type="PANTHER" id="PTHR30032:SF8">
    <property type="entry name" value="GERMINATION-SPECIFIC N-ACETYLMURAMOYL-L-ALANINE AMIDASE"/>
    <property type="match status" value="1"/>
</dbReference>
<dbReference type="Gene3D" id="3.40.50.12090">
    <property type="match status" value="3"/>
</dbReference>
<dbReference type="Pfam" id="PF04122">
    <property type="entry name" value="CW_binding_2"/>
    <property type="match status" value="3"/>
</dbReference>
<sequence length="737" mass="81741">MKKKISVFMSATMLLGSLAPAIANAETSIKKDGVEYMKRFSGTDRFKTAVDVSKSNFSANTKNLIVVNGMNPADALSGGPLAAKLDAPILLVNNDSISDDTLNEIARLNPEKVYVLGGKSSVTLGVEKAIKSRIKSSAELKRIDGDDRFETSIKIAEEVLGDKKNASVGFANGATNKFPDALSASALLGKKSMPLILTDGKKLPAGAESYKDNSDNYIIGGENSINIAGLSGKRLSGSDRFATSAAVANEGFRASESYSAENACIVVDGTNYPDALTSISLSKKFNAPILLVDKTLPNVISTYIKDQDREKAYIVGGTNSVSVDVQNSILKLLEENGGVNAKLKKAQNNLKNNMDKLDSMLSLIKKNDINSAEIDSYKEFRDKVYNDYVKKEVSELNGVTVKDIENKTEELQNKFDKITSLEDSQYNNILAKEIVEGRKRLEEMVHDKALSEYNSSQKEYYDMLKKADELQMNSGKNKEKLELAYELKNYKLSSSPSETPSVNESIKKAETLLDEINKVFTKSPLMLSEKEELRYALEEAKKSQSSSNINKLNEKIDSFNYVYTEFKDLQAKNEEAKKLIADSKTTIEHRFTSAMFKDLTLVSDKEKLESEIENSKKVLDSFKSVTELRNQFDAIGKRIDILKDKVQLFKEVNNGLDATMKKVEDAKFESEKLKKLGKQELVTTYIRLVGEDGKSGEIKKIKEDLAKSPTTVSINDIKNANDELSKNYEELKVEYDK</sequence>
<feature type="coiled-coil region" evidence="1">
    <location>
        <begin position="566"/>
        <end position="625"/>
    </location>
</feature>
<evidence type="ECO:0000313" key="4">
    <source>
        <dbReference type="Proteomes" id="UP000199512"/>
    </source>
</evidence>
<name>A0A1H8HW75_9FIRM</name>
<feature type="chain" id="PRO_5011599670" evidence="2">
    <location>
        <begin position="26"/>
        <end position="737"/>
    </location>
</feature>
<evidence type="ECO:0000256" key="2">
    <source>
        <dbReference type="SAM" id="SignalP"/>
    </source>
</evidence>
<dbReference type="STRING" id="215200.SAMN05216454_106104"/>
<dbReference type="PANTHER" id="PTHR30032">
    <property type="entry name" value="N-ACETYLMURAMOYL-L-ALANINE AMIDASE-RELATED"/>
    <property type="match status" value="1"/>
</dbReference>
<reference evidence="3 4" key="1">
    <citation type="submission" date="2016-10" db="EMBL/GenBank/DDBJ databases">
        <authorList>
            <person name="de Groot N.N."/>
        </authorList>
    </citation>
    <scope>NUCLEOTIDE SEQUENCE [LARGE SCALE GENOMIC DNA]</scope>
    <source>
        <strain evidence="3 4">Calf135</strain>
    </source>
</reference>
<proteinExistence type="predicted"/>
<keyword evidence="4" id="KW-1185">Reference proteome</keyword>
<evidence type="ECO:0000256" key="1">
    <source>
        <dbReference type="SAM" id="Coils"/>
    </source>
</evidence>
<dbReference type="Proteomes" id="UP000199512">
    <property type="component" value="Unassembled WGS sequence"/>
</dbReference>
<dbReference type="EMBL" id="FODF01000006">
    <property type="protein sequence ID" value="SEN60443.1"/>
    <property type="molecule type" value="Genomic_DNA"/>
</dbReference>
<keyword evidence="2" id="KW-0732">Signal</keyword>
<feature type="signal peptide" evidence="2">
    <location>
        <begin position="1"/>
        <end position="25"/>
    </location>
</feature>
<dbReference type="AlphaFoldDB" id="A0A1H8HW75"/>
<feature type="coiled-coil region" evidence="1">
    <location>
        <begin position="329"/>
        <end position="363"/>
    </location>
</feature>
<evidence type="ECO:0000313" key="3">
    <source>
        <dbReference type="EMBL" id="SEN60443.1"/>
    </source>
</evidence>
<dbReference type="InterPro" id="IPR051922">
    <property type="entry name" value="Bact_Sporulation_Assoc"/>
</dbReference>
<dbReference type="InterPro" id="IPR007253">
    <property type="entry name" value="Cell_wall-bd_2"/>
</dbReference>
<dbReference type="RefSeq" id="WP_180366740.1">
    <property type="nucleotide sequence ID" value="NZ_FODF01000006.1"/>
</dbReference>
<protein>
    <submittedName>
        <fullName evidence="3">Putative cell wall-binding protein</fullName>
    </submittedName>
</protein>
<gene>
    <name evidence="3" type="ORF">SAMN05216454_106104</name>
</gene>
<dbReference type="GO" id="GO:0030288">
    <property type="term" value="C:outer membrane-bounded periplasmic space"/>
    <property type="evidence" value="ECO:0007669"/>
    <property type="project" value="TreeGrafter"/>
</dbReference>
<accession>A0A1H8HW75</accession>
<organism evidence="3 4">
    <name type="scientific">Peptostreptococcus russellii</name>
    <dbReference type="NCBI Taxonomy" id="215200"/>
    <lineage>
        <taxon>Bacteria</taxon>
        <taxon>Bacillati</taxon>
        <taxon>Bacillota</taxon>
        <taxon>Clostridia</taxon>
        <taxon>Peptostreptococcales</taxon>
        <taxon>Peptostreptococcaceae</taxon>
        <taxon>Peptostreptococcus</taxon>
    </lineage>
</organism>
<keyword evidence="1" id="KW-0175">Coiled coil</keyword>